<evidence type="ECO:0000313" key="10">
    <source>
        <dbReference type="Proteomes" id="UP000284178"/>
    </source>
</evidence>
<gene>
    <name evidence="7" type="primary">nfo</name>
    <name evidence="9" type="ORF">DWY25_00475</name>
</gene>
<dbReference type="PROSITE" id="PS51432">
    <property type="entry name" value="AP_NUCLEASE_F2_4"/>
    <property type="match status" value="1"/>
</dbReference>
<dbReference type="PANTHER" id="PTHR21445">
    <property type="entry name" value="ENDONUCLEASE IV ENDODEOXYRIBONUCLEASE IV"/>
    <property type="match status" value="1"/>
</dbReference>
<dbReference type="SUPFAM" id="SSF51658">
    <property type="entry name" value="Xylose isomerase-like"/>
    <property type="match status" value="1"/>
</dbReference>
<dbReference type="InterPro" id="IPR036237">
    <property type="entry name" value="Xyl_isomerase-like_sf"/>
</dbReference>
<keyword evidence="3 7" id="KW-0227">DNA damage</keyword>
<dbReference type="Gene3D" id="3.20.20.150">
    <property type="entry name" value="Divalent-metal-dependent TIM barrel enzymes"/>
    <property type="match status" value="1"/>
</dbReference>
<name>A0A412G674_9FIRM</name>
<feature type="binding site" evidence="7">
    <location>
        <position position="261"/>
    </location>
    <ligand>
        <name>Zn(2+)</name>
        <dbReference type="ChEBI" id="CHEBI:29105"/>
        <label>2</label>
    </ligand>
</feature>
<evidence type="ECO:0000256" key="2">
    <source>
        <dbReference type="ARBA" id="ARBA00022723"/>
    </source>
</evidence>
<evidence type="ECO:0000256" key="1">
    <source>
        <dbReference type="ARBA" id="ARBA00005340"/>
    </source>
</evidence>
<reference evidence="9 10" key="1">
    <citation type="submission" date="2018-08" db="EMBL/GenBank/DDBJ databases">
        <title>A genome reference for cultivated species of the human gut microbiota.</title>
        <authorList>
            <person name="Zou Y."/>
            <person name="Xue W."/>
            <person name="Luo G."/>
        </authorList>
    </citation>
    <scope>NUCLEOTIDE SEQUENCE [LARGE SCALE GENOMIC DNA]</scope>
    <source>
        <strain evidence="9 10">AF24-29</strain>
    </source>
</reference>
<evidence type="ECO:0000256" key="6">
    <source>
        <dbReference type="ARBA" id="ARBA00023204"/>
    </source>
</evidence>
<dbReference type="EMBL" id="QRUP01000001">
    <property type="protein sequence ID" value="RGR76801.1"/>
    <property type="molecule type" value="Genomic_DNA"/>
</dbReference>
<comment type="cofactor">
    <cofactor evidence="7">
        <name>Zn(2+)</name>
        <dbReference type="ChEBI" id="CHEBI:29105"/>
    </cofactor>
    <text evidence="7">Binds 3 Zn(2+) ions.</text>
</comment>
<feature type="domain" description="Xylose isomerase-like TIM barrel" evidence="8">
    <location>
        <begin position="21"/>
        <end position="280"/>
    </location>
</feature>
<dbReference type="NCBIfam" id="TIGR00587">
    <property type="entry name" value="nfo"/>
    <property type="match status" value="1"/>
</dbReference>
<feature type="binding site" evidence="7">
    <location>
        <position position="185"/>
    </location>
    <ligand>
        <name>Zn(2+)</name>
        <dbReference type="ChEBI" id="CHEBI:29105"/>
        <label>3</label>
    </ligand>
</feature>
<comment type="function">
    <text evidence="7">Endonuclease IV plays a role in DNA repair. It cleaves phosphodiester bonds at apurinic or apyrimidinic (AP) sites, generating a 3'-hydroxyl group and a 5'-terminal sugar phosphate.</text>
</comment>
<dbReference type="GeneID" id="83013884"/>
<feature type="binding site" evidence="7">
    <location>
        <position position="182"/>
    </location>
    <ligand>
        <name>Zn(2+)</name>
        <dbReference type="ChEBI" id="CHEBI:29105"/>
        <label>2</label>
    </ligand>
</feature>
<keyword evidence="10" id="KW-1185">Reference proteome</keyword>
<keyword evidence="5 7" id="KW-0862">Zinc</keyword>
<dbReference type="SMART" id="SM00518">
    <property type="entry name" value="AP2Ec"/>
    <property type="match status" value="1"/>
</dbReference>
<keyword evidence="7" id="KW-0255">Endonuclease</keyword>
<sequence length="295" mass="32788">MNKIGCHVSMKAPDYFAGAVKEALSYKANALMIYTGPPQNTLRKPVEQLRIEEAQSLLKENGIPLENVIVHAPYIINLGNVQNPDTFELGVRFLKQELARTAAIGARYLVLHPGSSVKATAEEGLARIIEGLNQALEEDDHDVLICLETMAGKGSELGWNFEQLRSIREGVTKKERIAFCLDTCHIHDAGYPVDELDTVLGQWDEVIGLSLLKVIHLNDSKNVRGARKDRHANVGHGEIGFDSLYRFFADPRLEAVVKILETPYVDDHAPYGLEIEMLRSGAFDAQKLDCLKTVK</sequence>
<dbReference type="InterPro" id="IPR013022">
    <property type="entry name" value="Xyl_isomerase-like_TIM-brl"/>
</dbReference>
<dbReference type="GO" id="GO:0003906">
    <property type="term" value="F:DNA-(apurinic or apyrimidinic site) endonuclease activity"/>
    <property type="evidence" value="ECO:0007669"/>
    <property type="project" value="TreeGrafter"/>
</dbReference>
<dbReference type="EC" id="3.1.21.2" evidence="7"/>
<accession>A0A412G674</accession>
<dbReference type="Pfam" id="PF01261">
    <property type="entry name" value="AP_endonuc_2"/>
    <property type="match status" value="1"/>
</dbReference>
<feature type="binding site" evidence="7">
    <location>
        <position position="231"/>
    </location>
    <ligand>
        <name>Zn(2+)</name>
        <dbReference type="ChEBI" id="CHEBI:29105"/>
        <label>3</label>
    </ligand>
</feature>
<evidence type="ECO:0000256" key="4">
    <source>
        <dbReference type="ARBA" id="ARBA00022801"/>
    </source>
</evidence>
<dbReference type="HAMAP" id="MF_00152">
    <property type="entry name" value="Nfo"/>
    <property type="match status" value="1"/>
</dbReference>
<dbReference type="GO" id="GO:0008833">
    <property type="term" value="F:deoxyribonuclease IV (phage-T4-induced) activity"/>
    <property type="evidence" value="ECO:0007669"/>
    <property type="project" value="UniProtKB-UniRule"/>
</dbReference>
<comment type="similarity">
    <text evidence="1 7">Belongs to the AP endonuclease 2 family.</text>
</comment>
<evidence type="ECO:0000313" key="9">
    <source>
        <dbReference type="EMBL" id="RGR76801.1"/>
    </source>
</evidence>
<organism evidence="9 10">
    <name type="scientific">Holdemania filiformis</name>
    <dbReference type="NCBI Taxonomy" id="61171"/>
    <lineage>
        <taxon>Bacteria</taxon>
        <taxon>Bacillati</taxon>
        <taxon>Bacillota</taxon>
        <taxon>Erysipelotrichia</taxon>
        <taxon>Erysipelotrichales</taxon>
        <taxon>Erysipelotrichaceae</taxon>
        <taxon>Holdemania</taxon>
    </lineage>
</organism>
<proteinExistence type="inferred from homology"/>
<evidence type="ECO:0000256" key="3">
    <source>
        <dbReference type="ARBA" id="ARBA00022763"/>
    </source>
</evidence>
<dbReference type="GO" id="GO:0008270">
    <property type="term" value="F:zinc ion binding"/>
    <property type="evidence" value="ECO:0007669"/>
    <property type="project" value="UniProtKB-UniRule"/>
</dbReference>
<evidence type="ECO:0000256" key="5">
    <source>
        <dbReference type="ARBA" id="ARBA00022833"/>
    </source>
</evidence>
<dbReference type="GO" id="GO:0008081">
    <property type="term" value="F:phosphoric diester hydrolase activity"/>
    <property type="evidence" value="ECO:0007669"/>
    <property type="project" value="TreeGrafter"/>
</dbReference>
<keyword evidence="4 7" id="KW-0378">Hydrolase</keyword>
<dbReference type="RefSeq" id="WP_117892314.1">
    <property type="nucleotide sequence ID" value="NZ_CABJCV010000001.1"/>
</dbReference>
<dbReference type="FunFam" id="3.20.20.150:FF:000001">
    <property type="entry name" value="Probable endonuclease 4"/>
    <property type="match status" value="1"/>
</dbReference>
<dbReference type="Proteomes" id="UP000284178">
    <property type="component" value="Unassembled WGS sequence"/>
</dbReference>
<feature type="binding site" evidence="7">
    <location>
        <position position="148"/>
    </location>
    <ligand>
        <name>Zn(2+)</name>
        <dbReference type="ChEBI" id="CHEBI:29105"/>
        <label>2</label>
    </ligand>
</feature>
<dbReference type="PROSITE" id="PS00729">
    <property type="entry name" value="AP_NUCLEASE_F2_1"/>
    <property type="match status" value="1"/>
</dbReference>
<comment type="catalytic activity">
    <reaction evidence="7">
        <text>Endonucleolytic cleavage to 5'-phosphooligonucleotide end-products.</text>
        <dbReference type="EC" id="3.1.21.2"/>
    </reaction>
</comment>
<protein>
    <recommendedName>
        <fullName evidence="7">Probable endonuclease 4</fullName>
        <ecNumber evidence="7">3.1.21.2</ecNumber>
    </recommendedName>
    <alternativeName>
        <fullName evidence="7">Endodeoxyribonuclease IV</fullName>
    </alternativeName>
    <alternativeName>
        <fullName evidence="7">Endonuclease IV</fullName>
    </alternativeName>
</protein>
<keyword evidence="7" id="KW-0540">Nuclease</keyword>
<keyword evidence="6 7" id="KW-0234">DNA repair</keyword>
<dbReference type="AlphaFoldDB" id="A0A412G674"/>
<dbReference type="PANTHER" id="PTHR21445:SF0">
    <property type="entry name" value="APURINIC-APYRIMIDINIC ENDONUCLEASE"/>
    <property type="match status" value="1"/>
</dbReference>
<dbReference type="InterPro" id="IPR018246">
    <property type="entry name" value="AP_endonuc_F2_Zn_BS"/>
</dbReference>
<dbReference type="GO" id="GO:0003677">
    <property type="term" value="F:DNA binding"/>
    <property type="evidence" value="ECO:0007669"/>
    <property type="project" value="InterPro"/>
</dbReference>
<dbReference type="PROSITE" id="PS00731">
    <property type="entry name" value="AP_NUCLEASE_F2_3"/>
    <property type="match status" value="1"/>
</dbReference>
<evidence type="ECO:0000259" key="8">
    <source>
        <dbReference type="Pfam" id="PF01261"/>
    </source>
</evidence>
<dbReference type="GO" id="GO:0006284">
    <property type="term" value="P:base-excision repair"/>
    <property type="evidence" value="ECO:0007669"/>
    <property type="project" value="TreeGrafter"/>
</dbReference>
<feature type="binding site" evidence="7">
    <location>
        <position position="71"/>
    </location>
    <ligand>
        <name>Zn(2+)</name>
        <dbReference type="ChEBI" id="CHEBI:29105"/>
        <label>1</label>
    </ligand>
</feature>
<dbReference type="InterPro" id="IPR001719">
    <property type="entry name" value="AP_endonuc_2"/>
</dbReference>
<dbReference type="NCBIfam" id="NF002196">
    <property type="entry name" value="PRK01060.1-1"/>
    <property type="match status" value="1"/>
</dbReference>
<feature type="binding site" evidence="7">
    <location>
        <position position="112"/>
    </location>
    <ligand>
        <name>Zn(2+)</name>
        <dbReference type="ChEBI" id="CHEBI:29105"/>
        <label>1</label>
    </ligand>
</feature>
<dbReference type="PROSITE" id="PS00730">
    <property type="entry name" value="AP_NUCLEASE_F2_2"/>
    <property type="match status" value="1"/>
</dbReference>
<feature type="binding site" evidence="7">
    <location>
        <position position="216"/>
    </location>
    <ligand>
        <name>Zn(2+)</name>
        <dbReference type="ChEBI" id="CHEBI:29105"/>
        <label>2</label>
    </ligand>
</feature>
<evidence type="ECO:0000256" key="7">
    <source>
        <dbReference type="HAMAP-Rule" id="MF_00152"/>
    </source>
</evidence>
<keyword evidence="2 7" id="KW-0479">Metal-binding</keyword>
<dbReference type="CDD" id="cd00019">
    <property type="entry name" value="AP2Ec"/>
    <property type="match status" value="1"/>
</dbReference>
<feature type="binding site" evidence="7">
    <location>
        <position position="148"/>
    </location>
    <ligand>
        <name>Zn(2+)</name>
        <dbReference type="ChEBI" id="CHEBI:29105"/>
        <label>1</label>
    </ligand>
</feature>
<feature type="binding site" evidence="7">
    <location>
        <position position="229"/>
    </location>
    <ligand>
        <name>Zn(2+)</name>
        <dbReference type="ChEBI" id="CHEBI:29105"/>
        <label>3</label>
    </ligand>
</feature>
<comment type="caution">
    <text evidence="9">The sequence shown here is derived from an EMBL/GenBank/DDBJ whole genome shotgun (WGS) entry which is preliminary data.</text>
</comment>